<proteinExistence type="predicted"/>
<keyword evidence="1" id="KW-1133">Transmembrane helix</keyword>
<organism evidence="3">
    <name type="scientific">marine metagenome</name>
    <dbReference type="NCBI Taxonomy" id="408172"/>
    <lineage>
        <taxon>unclassified sequences</taxon>
        <taxon>metagenomes</taxon>
        <taxon>ecological metagenomes</taxon>
    </lineage>
</organism>
<name>A0A381ZM12_9ZZZZ</name>
<gene>
    <name evidence="3" type="ORF">METZ01_LOCUS142746</name>
</gene>
<dbReference type="PROSITE" id="PS50850">
    <property type="entry name" value="MFS"/>
    <property type="match status" value="1"/>
</dbReference>
<dbReference type="AlphaFoldDB" id="A0A381ZM12"/>
<evidence type="ECO:0000256" key="1">
    <source>
        <dbReference type="SAM" id="Phobius"/>
    </source>
</evidence>
<feature type="transmembrane region" description="Helical" evidence="1">
    <location>
        <begin position="139"/>
        <end position="159"/>
    </location>
</feature>
<keyword evidence="1" id="KW-0812">Transmembrane</keyword>
<protein>
    <recommendedName>
        <fullName evidence="2">Major facilitator superfamily (MFS) profile domain-containing protein</fullName>
    </recommendedName>
</protein>
<dbReference type="InterPro" id="IPR011701">
    <property type="entry name" value="MFS"/>
</dbReference>
<dbReference type="PANTHER" id="PTHR11360">
    <property type="entry name" value="MONOCARBOXYLATE TRANSPORTER"/>
    <property type="match status" value="1"/>
</dbReference>
<evidence type="ECO:0000313" key="3">
    <source>
        <dbReference type="EMBL" id="SVA89892.1"/>
    </source>
</evidence>
<dbReference type="Pfam" id="PF07690">
    <property type="entry name" value="MFS_1"/>
    <property type="match status" value="1"/>
</dbReference>
<feature type="transmembrane region" description="Helical" evidence="1">
    <location>
        <begin position="112"/>
        <end position="132"/>
    </location>
</feature>
<dbReference type="InterPro" id="IPR050327">
    <property type="entry name" value="Proton-linked_MCT"/>
</dbReference>
<dbReference type="Gene3D" id="1.20.1250.20">
    <property type="entry name" value="MFS general substrate transporter like domains"/>
    <property type="match status" value="1"/>
</dbReference>
<feature type="transmembrane region" description="Helical" evidence="1">
    <location>
        <begin position="227"/>
        <end position="248"/>
    </location>
</feature>
<keyword evidence="1" id="KW-0472">Membrane</keyword>
<reference evidence="3" key="1">
    <citation type="submission" date="2018-05" db="EMBL/GenBank/DDBJ databases">
        <authorList>
            <person name="Lanie J.A."/>
            <person name="Ng W.-L."/>
            <person name="Kazmierczak K.M."/>
            <person name="Andrzejewski T.M."/>
            <person name="Davidsen T.M."/>
            <person name="Wayne K.J."/>
            <person name="Tettelin H."/>
            <person name="Glass J.I."/>
            <person name="Rusch D."/>
            <person name="Podicherti R."/>
            <person name="Tsui H.-C.T."/>
            <person name="Winkler M.E."/>
        </authorList>
    </citation>
    <scope>NUCLEOTIDE SEQUENCE</scope>
</reference>
<sequence length="263" mass="29146">MVVFPVLAGIFIVHYGWRSAWTYLGFIVIIIALLPSLIFIYEEPESLGVKLKNDEKVKNIIVNFSLGEAARTKSLWIIAIGTGVLYFFHSGINTHQAAFLQDRDIGLGLSSLVISFNAISTGLGSIIWGLICDRVKIKYAFSGVFVSSMVALLTLIYTFDIYMAILASIFFGFAMGGMLAVPAVAYANFYGTDSLGKIRGITHPVTTVGAASGVMVSGVIFDIYSSYTFAFWIYFLMSIFMLFFSLFLDKPRNFLDKPRNEMN</sequence>
<dbReference type="InterPro" id="IPR036259">
    <property type="entry name" value="MFS_trans_sf"/>
</dbReference>
<evidence type="ECO:0000259" key="2">
    <source>
        <dbReference type="PROSITE" id="PS50850"/>
    </source>
</evidence>
<dbReference type="PANTHER" id="PTHR11360:SF290">
    <property type="entry name" value="MONOCARBOXYLATE MFS PERMEASE"/>
    <property type="match status" value="1"/>
</dbReference>
<dbReference type="EMBL" id="UINC01021727">
    <property type="protein sequence ID" value="SVA89892.1"/>
    <property type="molecule type" value="Genomic_DNA"/>
</dbReference>
<feature type="transmembrane region" description="Helical" evidence="1">
    <location>
        <begin position="201"/>
        <end position="221"/>
    </location>
</feature>
<dbReference type="InterPro" id="IPR020846">
    <property type="entry name" value="MFS_dom"/>
</dbReference>
<accession>A0A381ZM12</accession>
<feature type="transmembrane region" description="Helical" evidence="1">
    <location>
        <begin position="165"/>
        <end position="189"/>
    </location>
</feature>
<feature type="transmembrane region" description="Helical" evidence="1">
    <location>
        <begin position="20"/>
        <end position="41"/>
    </location>
</feature>
<feature type="domain" description="Major facilitator superfamily (MFS) profile" evidence="2">
    <location>
        <begin position="1"/>
        <end position="253"/>
    </location>
</feature>
<dbReference type="SUPFAM" id="SSF103473">
    <property type="entry name" value="MFS general substrate transporter"/>
    <property type="match status" value="1"/>
</dbReference>
<dbReference type="GO" id="GO:0022857">
    <property type="term" value="F:transmembrane transporter activity"/>
    <property type="evidence" value="ECO:0007669"/>
    <property type="project" value="InterPro"/>
</dbReference>
<feature type="transmembrane region" description="Helical" evidence="1">
    <location>
        <begin position="74"/>
        <end position="92"/>
    </location>
</feature>